<evidence type="ECO:0000256" key="1">
    <source>
        <dbReference type="SAM" id="MobiDB-lite"/>
    </source>
</evidence>
<feature type="compositionally biased region" description="Basic and acidic residues" evidence="1">
    <location>
        <begin position="43"/>
        <end position="55"/>
    </location>
</feature>
<gene>
    <name evidence="2" type="ORF">LAESUDRAFT_676817</name>
</gene>
<dbReference type="RefSeq" id="XP_040765908.1">
    <property type="nucleotide sequence ID" value="XM_040905639.1"/>
</dbReference>
<evidence type="ECO:0000313" key="2">
    <source>
        <dbReference type="EMBL" id="KZT08168.1"/>
    </source>
</evidence>
<dbReference type="PANTHER" id="PTHR13379:SF0">
    <property type="entry name" value="UPF0415 PROTEIN C7ORF25"/>
    <property type="match status" value="1"/>
</dbReference>
<protein>
    <recommendedName>
        <fullName evidence="4">DUF1308 domain-containing protein</fullName>
    </recommendedName>
</protein>
<dbReference type="GeneID" id="63822669"/>
<feature type="region of interest" description="Disordered" evidence="1">
    <location>
        <begin position="516"/>
        <end position="540"/>
    </location>
</feature>
<dbReference type="Proteomes" id="UP000076871">
    <property type="component" value="Unassembled WGS sequence"/>
</dbReference>
<dbReference type="PANTHER" id="PTHR13379">
    <property type="entry name" value="UNCHARACTERIZED DUF1308"/>
    <property type="match status" value="1"/>
</dbReference>
<accession>A0A165F1F0</accession>
<keyword evidence="3" id="KW-1185">Reference proteome</keyword>
<feature type="compositionally biased region" description="Acidic residues" evidence="1">
    <location>
        <begin position="180"/>
        <end position="189"/>
    </location>
</feature>
<organism evidence="2 3">
    <name type="scientific">Laetiporus sulphureus 93-53</name>
    <dbReference type="NCBI Taxonomy" id="1314785"/>
    <lineage>
        <taxon>Eukaryota</taxon>
        <taxon>Fungi</taxon>
        <taxon>Dikarya</taxon>
        <taxon>Basidiomycota</taxon>
        <taxon>Agaricomycotina</taxon>
        <taxon>Agaricomycetes</taxon>
        <taxon>Polyporales</taxon>
        <taxon>Laetiporus</taxon>
    </lineage>
</organism>
<dbReference type="AlphaFoldDB" id="A0A165F1F0"/>
<dbReference type="STRING" id="1314785.A0A165F1F0"/>
<evidence type="ECO:0000313" key="3">
    <source>
        <dbReference type="Proteomes" id="UP000076871"/>
    </source>
</evidence>
<dbReference type="EMBL" id="KV427616">
    <property type="protein sequence ID" value="KZT08168.1"/>
    <property type="molecule type" value="Genomic_DNA"/>
</dbReference>
<proteinExistence type="predicted"/>
<evidence type="ECO:0008006" key="4">
    <source>
        <dbReference type="Google" id="ProtNLM"/>
    </source>
</evidence>
<reference evidence="2 3" key="1">
    <citation type="journal article" date="2016" name="Mol. Biol. Evol.">
        <title>Comparative Genomics of Early-Diverging Mushroom-Forming Fungi Provides Insights into the Origins of Lignocellulose Decay Capabilities.</title>
        <authorList>
            <person name="Nagy L.G."/>
            <person name="Riley R."/>
            <person name="Tritt A."/>
            <person name="Adam C."/>
            <person name="Daum C."/>
            <person name="Floudas D."/>
            <person name="Sun H."/>
            <person name="Yadav J.S."/>
            <person name="Pangilinan J."/>
            <person name="Larsson K.H."/>
            <person name="Matsuura K."/>
            <person name="Barry K."/>
            <person name="Labutti K."/>
            <person name="Kuo R."/>
            <person name="Ohm R.A."/>
            <person name="Bhattacharya S.S."/>
            <person name="Shirouzu T."/>
            <person name="Yoshinaga Y."/>
            <person name="Martin F.M."/>
            <person name="Grigoriev I.V."/>
            <person name="Hibbett D.S."/>
        </authorList>
    </citation>
    <scope>NUCLEOTIDE SEQUENCE [LARGE SCALE GENOMIC DNA]</scope>
    <source>
        <strain evidence="2 3">93-53</strain>
    </source>
</reference>
<name>A0A165F1F0_9APHY</name>
<dbReference type="InParanoid" id="A0A165F1F0"/>
<feature type="region of interest" description="Disordered" evidence="1">
    <location>
        <begin position="178"/>
        <end position="198"/>
    </location>
</feature>
<feature type="region of interest" description="Disordered" evidence="1">
    <location>
        <begin position="32"/>
        <end position="62"/>
    </location>
</feature>
<sequence>MDTGLDDAVHPELQSLRSQLRGILQDMANFGPTVSKPPILDTSFDHGRPEGEKENANAAPHESVSGLRALRDAVRRDLDVLEKFLDDPRCASLPPLSTNAPYLIAVWNEVLLATPPVVAIWRTYYDSQHVRSASKRRSQKPPGVKVDVVVDNGRRWVRVYTTKNSRMLAEFGEIDSYMTDSEDGSDEESGDHGSSLASASFDNSILKAGRALIKAAQENPLPGTNEPPAVTMRLTRLEPSPSDPKDHDPRIAETIDELKKMGIDVQLGEREVSSVSRPTTHPPKHIPRYEPTLHINLDLSILIALVSDITHAPLPKSPEEAEARFVPPPQYREWKKKRIEMTEGVDAAAYLEGWKADEGLGVHSRALSNQALQEMAKGLIQDIHDHLRALAGPSSTPGFPPVEFWTTPDAWDRFLRIVLSRIGGTNEKRRAQALFHPVADPAMTREEAEESYWRDSRYPRGFLPLLPIKIFPASEPEPGLQPPSHAYGEGGQAERQPLSPFFRQLAGTCRRILAQETTSPSGTSTPSLEEPSHSTPKSARDIGEMNVDMIPRAAVTKVNPRLTVHTMQSMLWGTVRGWTTLTANKASVKAILKEIKAAREAGTERYDYEFQETGGEAGDEVEKAVLWVVDPRSLAEGMRSDLNGSSSSS</sequence>
<dbReference type="OrthoDB" id="14527at2759"/>
<feature type="compositionally biased region" description="Low complexity" evidence="1">
    <location>
        <begin position="516"/>
        <end position="529"/>
    </location>
</feature>